<organism evidence="2 3">
    <name type="scientific">Dietzia aurantiaca</name>
    <dbReference type="NCBI Taxonomy" id="983873"/>
    <lineage>
        <taxon>Bacteria</taxon>
        <taxon>Bacillati</taxon>
        <taxon>Actinomycetota</taxon>
        <taxon>Actinomycetes</taxon>
        <taxon>Mycobacteriales</taxon>
        <taxon>Dietziaceae</taxon>
        <taxon>Dietzia</taxon>
    </lineage>
</organism>
<feature type="domain" description="Mycothiol-dependent maleylpyruvate isomerase metal-binding" evidence="1">
    <location>
        <begin position="11"/>
        <end position="120"/>
    </location>
</feature>
<dbReference type="InterPro" id="IPR024344">
    <property type="entry name" value="MDMPI_metal-binding"/>
</dbReference>
<dbReference type="InterPro" id="IPR017520">
    <property type="entry name" value="CHP03086"/>
</dbReference>
<evidence type="ECO:0000259" key="1">
    <source>
        <dbReference type="Pfam" id="PF11716"/>
    </source>
</evidence>
<dbReference type="RefSeq" id="WP_344994213.1">
    <property type="nucleotide sequence ID" value="NZ_BAABCD010000040.1"/>
</dbReference>
<dbReference type="Gene3D" id="1.20.120.450">
    <property type="entry name" value="dinb family like domain"/>
    <property type="match status" value="1"/>
</dbReference>
<accession>A0ABV9PVB5</accession>
<dbReference type="NCBIfam" id="TIGR03083">
    <property type="entry name" value="maleylpyruvate isomerase family mycothiol-dependent enzyme"/>
    <property type="match status" value="1"/>
</dbReference>
<keyword evidence="3" id="KW-1185">Reference proteome</keyword>
<dbReference type="SUPFAM" id="SSF109854">
    <property type="entry name" value="DinB/YfiT-like putative metalloenzymes"/>
    <property type="match status" value="1"/>
</dbReference>
<gene>
    <name evidence="2" type="ORF">ACFO7U_11810</name>
</gene>
<name>A0ABV9PVB5_9ACTN</name>
<proteinExistence type="predicted"/>
<evidence type="ECO:0000313" key="3">
    <source>
        <dbReference type="Proteomes" id="UP001595836"/>
    </source>
</evidence>
<dbReference type="InterPro" id="IPR034660">
    <property type="entry name" value="DinB/YfiT-like"/>
</dbReference>
<evidence type="ECO:0000313" key="2">
    <source>
        <dbReference type="EMBL" id="MFC4755458.1"/>
    </source>
</evidence>
<dbReference type="InterPro" id="IPR017517">
    <property type="entry name" value="Maleyloyr_isom"/>
</dbReference>
<dbReference type="NCBIfam" id="TIGR03086">
    <property type="entry name" value="TIGR03086 family metal-binding protein"/>
    <property type="match status" value="1"/>
</dbReference>
<protein>
    <submittedName>
        <fullName evidence="2">TIGR03086 family metal-binding protein</fullName>
    </submittedName>
</protein>
<comment type="caution">
    <text evidence="2">The sequence shown here is derived from an EMBL/GenBank/DDBJ whole genome shotgun (WGS) entry which is preliminary data.</text>
</comment>
<dbReference type="Pfam" id="PF11716">
    <property type="entry name" value="MDMPI_N"/>
    <property type="match status" value="1"/>
</dbReference>
<sequence>MNDTISERYQRLSRQFSEMLDDVPDDAWTAPTPCAGWDVRDVLRHVVDTNRDFLGRHVELDPATGDLRADWESVRTLTQEVLRDGRGETEFEGYFGPTTVAEVIDRFYGTDLLVHRWDIARAAGATEHEALDDADAAHYLEVARSNGDALRMDGVCGPEVPAPADATTGERLIAFLGRQPR</sequence>
<dbReference type="EMBL" id="JBHSHP010000044">
    <property type="protein sequence ID" value="MFC4755458.1"/>
    <property type="molecule type" value="Genomic_DNA"/>
</dbReference>
<reference evidence="3" key="1">
    <citation type="journal article" date="2019" name="Int. J. Syst. Evol. Microbiol.">
        <title>The Global Catalogue of Microorganisms (GCM) 10K type strain sequencing project: providing services to taxonomists for standard genome sequencing and annotation.</title>
        <authorList>
            <consortium name="The Broad Institute Genomics Platform"/>
            <consortium name="The Broad Institute Genome Sequencing Center for Infectious Disease"/>
            <person name="Wu L."/>
            <person name="Ma J."/>
        </authorList>
    </citation>
    <scope>NUCLEOTIDE SEQUENCE [LARGE SCALE GENOMIC DNA]</scope>
    <source>
        <strain evidence="3">JCM 11882</strain>
    </source>
</reference>
<dbReference type="Proteomes" id="UP001595836">
    <property type="component" value="Unassembled WGS sequence"/>
</dbReference>